<accession>R8YPR8</accession>
<organism evidence="4 5">
    <name type="scientific">Acinetobacter pittii ANC 4050</name>
    <dbReference type="NCBI Taxonomy" id="1217691"/>
    <lineage>
        <taxon>Bacteria</taxon>
        <taxon>Pseudomonadati</taxon>
        <taxon>Pseudomonadota</taxon>
        <taxon>Gammaproteobacteria</taxon>
        <taxon>Moraxellales</taxon>
        <taxon>Moraxellaceae</taxon>
        <taxon>Acinetobacter</taxon>
        <taxon>Acinetobacter calcoaceticus/baumannii complex</taxon>
    </lineage>
</organism>
<proteinExistence type="inferred from homology"/>
<dbReference type="GO" id="GO:0016887">
    <property type="term" value="F:ATP hydrolysis activity"/>
    <property type="evidence" value="ECO:0007669"/>
    <property type="project" value="UniProtKB-UniRule"/>
</dbReference>
<keyword evidence="3" id="KW-0131">Cell cycle</keyword>
<keyword evidence="3" id="KW-0378">Hydrolase</keyword>
<evidence type="ECO:0000313" key="4">
    <source>
        <dbReference type="EMBL" id="EOQ69447.1"/>
    </source>
</evidence>
<dbReference type="GO" id="GO:0051301">
    <property type="term" value="P:cell division"/>
    <property type="evidence" value="ECO:0007669"/>
    <property type="project" value="UniProtKB-UniRule"/>
</dbReference>
<keyword evidence="2 3" id="KW-0067">ATP-binding</keyword>
<evidence type="ECO:0000256" key="2">
    <source>
        <dbReference type="ARBA" id="ARBA00022840"/>
    </source>
</evidence>
<dbReference type="PANTHER" id="PTHR12169:SF6">
    <property type="entry name" value="AFG1-LIKE ATPASE"/>
    <property type="match status" value="1"/>
</dbReference>
<evidence type="ECO:0000313" key="5">
    <source>
        <dbReference type="Proteomes" id="UP000014024"/>
    </source>
</evidence>
<keyword evidence="3" id="KW-0963">Cytoplasm</keyword>
<evidence type="ECO:0000256" key="3">
    <source>
        <dbReference type="HAMAP-Rule" id="MF_01919"/>
    </source>
</evidence>
<dbReference type="OrthoDB" id="9774491at2"/>
<dbReference type="GO" id="GO:0032153">
    <property type="term" value="C:cell division site"/>
    <property type="evidence" value="ECO:0007669"/>
    <property type="project" value="TreeGrafter"/>
</dbReference>
<sequence length="380" mass="44065">MLNLKSSHSTAFTPSSPAERYAEALASGQFMADEAQAQAVQELDRVWKELLNRYKASKKAFRRFRRQTSPKGVYMWGGVGRGKTWLMDQFYESVPFRRKTRMHFHHFMQHVHKELNKLSGQRNPLEIVADQIYKDAVVICFDEFFVSNVTDAMILSDLFQKLFVRGVTLIATSNIAPDGLYKNGIHRDRFLPTIEMVKKNCAVLNVDAGVDYRLRVLKQAQLFKSPLSNEAQNWMSERFNALTHTQSHSQEPIVINNRVVETLGHTEDVLWCEFSELCFKPRSPADFIEIANIYNTVLVSNVPHLTDFLSEGTRRFIYLVDEFYDRGVKLLLTSQDSIIDIYQGEKLAFEIERTRSRLLEMQSDEYLHSEHRHIDDTKNA</sequence>
<comment type="similarity">
    <text evidence="3">Belongs to the AFG1 ATPase family. ZapE subfamily.</text>
</comment>
<dbReference type="PANTHER" id="PTHR12169">
    <property type="entry name" value="ATPASE N2B"/>
    <property type="match status" value="1"/>
</dbReference>
<dbReference type="InterPro" id="IPR030870">
    <property type="entry name" value="ZapE"/>
</dbReference>
<dbReference type="GO" id="GO:0005737">
    <property type="term" value="C:cytoplasm"/>
    <property type="evidence" value="ECO:0007669"/>
    <property type="project" value="UniProtKB-SubCell"/>
</dbReference>
<dbReference type="AlphaFoldDB" id="R8YPR8"/>
<keyword evidence="1 3" id="KW-0547">Nucleotide-binding</keyword>
<gene>
    <name evidence="3" type="primary">zapE</name>
    <name evidence="4" type="ORF">F931_01135</name>
</gene>
<dbReference type="Pfam" id="PF03969">
    <property type="entry name" value="AFG1_ATPase"/>
    <property type="match status" value="1"/>
</dbReference>
<dbReference type="SUPFAM" id="SSF52540">
    <property type="entry name" value="P-loop containing nucleoside triphosphate hydrolases"/>
    <property type="match status" value="1"/>
</dbReference>
<dbReference type="InterPro" id="IPR005654">
    <property type="entry name" value="ATPase_AFG1-like"/>
</dbReference>
<comment type="function">
    <text evidence="3">Reduces the stability of FtsZ polymers in the presence of ATP.</text>
</comment>
<dbReference type="HAMAP" id="MF_01919">
    <property type="entry name" value="ZapE"/>
    <property type="match status" value="1"/>
</dbReference>
<evidence type="ECO:0000256" key="1">
    <source>
        <dbReference type="ARBA" id="ARBA00022741"/>
    </source>
</evidence>
<dbReference type="EMBL" id="APQM01000006">
    <property type="protein sequence ID" value="EOQ69447.1"/>
    <property type="molecule type" value="Genomic_DNA"/>
</dbReference>
<comment type="subunit">
    <text evidence="3">Interacts with FtsZ.</text>
</comment>
<dbReference type="HOGENOM" id="CLU_008681_0_4_6"/>
<comment type="subcellular location">
    <subcellularLocation>
        <location evidence="3">Cytoplasm</location>
    </subcellularLocation>
</comment>
<feature type="binding site" evidence="3">
    <location>
        <begin position="77"/>
        <end position="84"/>
    </location>
    <ligand>
        <name>ATP</name>
        <dbReference type="ChEBI" id="CHEBI:30616"/>
    </ligand>
</feature>
<dbReference type="Proteomes" id="UP000014024">
    <property type="component" value="Unassembled WGS sequence"/>
</dbReference>
<name>R8YPR8_ACIPI</name>
<dbReference type="NCBIfam" id="NF040713">
    <property type="entry name" value="ZapE"/>
    <property type="match status" value="1"/>
</dbReference>
<keyword evidence="3" id="KW-0132">Cell division</keyword>
<reference evidence="4 5" key="1">
    <citation type="submission" date="2013-02" db="EMBL/GenBank/DDBJ databases">
        <title>The Genome Sequence of Acinetobacter sp. ANC 4050.</title>
        <authorList>
            <consortium name="The Broad Institute Genome Sequencing Platform"/>
            <consortium name="The Broad Institute Genome Sequencing Center for Infectious Disease"/>
            <person name="Cerqueira G."/>
            <person name="Feldgarden M."/>
            <person name="Courvalin P."/>
            <person name="Perichon B."/>
            <person name="Grillot-Courvalin C."/>
            <person name="Clermont D."/>
            <person name="Rocha E."/>
            <person name="Yoon E.-J."/>
            <person name="Nemec A."/>
            <person name="Walker B."/>
            <person name="Young S.K."/>
            <person name="Zeng Q."/>
            <person name="Gargeya S."/>
            <person name="Fitzgerald M."/>
            <person name="Haas B."/>
            <person name="Abouelleil A."/>
            <person name="Alvarado L."/>
            <person name="Arachchi H.M."/>
            <person name="Berlin A.M."/>
            <person name="Chapman S.B."/>
            <person name="Dewar J."/>
            <person name="Goldberg J."/>
            <person name="Griggs A."/>
            <person name="Gujja S."/>
            <person name="Hansen M."/>
            <person name="Howarth C."/>
            <person name="Imamovic A."/>
            <person name="Larimer J."/>
            <person name="McCowan C."/>
            <person name="Murphy C."/>
            <person name="Neiman D."/>
            <person name="Pearson M."/>
            <person name="Priest M."/>
            <person name="Roberts A."/>
            <person name="Saif S."/>
            <person name="Shea T."/>
            <person name="Sisk P."/>
            <person name="Sykes S."/>
            <person name="Wortman J."/>
            <person name="Nusbaum C."/>
            <person name="Birren B."/>
        </authorList>
    </citation>
    <scope>NUCLEOTIDE SEQUENCE [LARGE SCALE GENOMIC DNA]</scope>
    <source>
        <strain evidence="4 5">ANC 4050</strain>
    </source>
</reference>
<dbReference type="RefSeq" id="WP_016141181.1">
    <property type="nucleotide sequence ID" value="NZ_KB976987.1"/>
</dbReference>
<comment type="caution">
    <text evidence="4">The sequence shown here is derived from an EMBL/GenBank/DDBJ whole genome shotgun (WGS) entry which is preliminary data.</text>
</comment>
<protein>
    <recommendedName>
        <fullName evidence="3">Cell division protein ZapE</fullName>
    </recommendedName>
    <alternativeName>
        <fullName evidence="3">Z ring-associated protein ZapE</fullName>
    </alternativeName>
</protein>
<dbReference type="GO" id="GO:0005524">
    <property type="term" value="F:ATP binding"/>
    <property type="evidence" value="ECO:0007669"/>
    <property type="project" value="UniProtKB-UniRule"/>
</dbReference>
<dbReference type="InterPro" id="IPR027417">
    <property type="entry name" value="P-loop_NTPase"/>
</dbReference>
<dbReference type="Gene3D" id="3.40.50.300">
    <property type="entry name" value="P-loop containing nucleotide triphosphate hydrolases"/>
    <property type="match status" value="1"/>
</dbReference>
<dbReference type="PATRIC" id="fig|1217691.3.peg.1123"/>